<evidence type="ECO:0000313" key="3">
    <source>
        <dbReference type="Proteomes" id="UP001327560"/>
    </source>
</evidence>
<dbReference type="SUPFAM" id="SSF55008">
    <property type="entry name" value="HMA, heavy metal-associated domain"/>
    <property type="match status" value="1"/>
</dbReference>
<name>A0AAQ3Q808_9LILI</name>
<protein>
    <submittedName>
        <fullName evidence="2">Protein SODIUM POTASSIUM ROOT DEFECTIVE 2-like</fullName>
    </submittedName>
</protein>
<dbReference type="PANTHER" id="PTHR46119">
    <property type="entry name" value="OS08G0405700 PROTEIN"/>
    <property type="match status" value="1"/>
</dbReference>
<dbReference type="Gene3D" id="3.30.70.100">
    <property type="match status" value="1"/>
</dbReference>
<dbReference type="PANTHER" id="PTHR46119:SF11">
    <property type="entry name" value="HEAVY METAL TRANSPORT_DETOXIFICATION SUPERFAMILY PROTEIN"/>
    <property type="match status" value="1"/>
</dbReference>
<dbReference type="Pfam" id="PF00403">
    <property type="entry name" value="HMA"/>
    <property type="match status" value="1"/>
</dbReference>
<dbReference type="InterPro" id="IPR044526">
    <property type="entry name" value="NAKR1-3"/>
</dbReference>
<dbReference type="PROSITE" id="PS50846">
    <property type="entry name" value="HMA_2"/>
    <property type="match status" value="1"/>
</dbReference>
<keyword evidence="3" id="KW-1185">Reference proteome</keyword>
<dbReference type="CDD" id="cd00371">
    <property type="entry name" value="HMA"/>
    <property type="match status" value="1"/>
</dbReference>
<dbReference type="GO" id="GO:0046872">
    <property type="term" value="F:metal ion binding"/>
    <property type="evidence" value="ECO:0007669"/>
    <property type="project" value="InterPro"/>
</dbReference>
<dbReference type="EMBL" id="CP136891">
    <property type="protein sequence ID" value="WOK99159.1"/>
    <property type="molecule type" value="Genomic_DNA"/>
</dbReference>
<dbReference type="Proteomes" id="UP001327560">
    <property type="component" value="Chromosome 2"/>
</dbReference>
<accession>A0AAQ3Q808</accession>
<dbReference type="InterPro" id="IPR006121">
    <property type="entry name" value="HMA_dom"/>
</dbReference>
<sequence>MGRSGFERVFDCFSLAIFPSSCICMTTLEEDDEAERRSLIKSHVEQVLKIKQALGGAKTLAFHLEPKTVVLRVSMHCNGCARKVQKHISKMEGVTSIEVDLENKKVVVVGDVTPFEVLESVSKVKFAELWLAPQPS</sequence>
<organism evidence="2 3">
    <name type="scientific">Canna indica</name>
    <name type="common">Indian-shot</name>
    <dbReference type="NCBI Taxonomy" id="4628"/>
    <lineage>
        <taxon>Eukaryota</taxon>
        <taxon>Viridiplantae</taxon>
        <taxon>Streptophyta</taxon>
        <taxon>Embryophyta</taxon>
        <taxon>Tracheophyta</taxon>
        <taxon>Spermatophyta</taxon>
        <taxon>Magnoliopsida</taxon>
        <taxon>Liliopsida</taxon>
        <taxon>Zingiberales</taxon>
        <taxon>Cannaceae</taxon>
        <taxon>Canna</taxon>
    </lineage>
</organism>
<evidence type="ECO:0000259" key="1">
    <source>
        <dbReference type="PROSITE" id="PS50846"/>
    </source>
</evidence>
<reference evidence="2 3" key="1">
    <citation type="submission" date="2023-10" db="EMBL/GenBank/DDBJ databases">
        <title>Chromosome-scale genome assembly provides insights into flower coloration mechanisms of Canna indica.</title>
        <authorList>
            <person name="Li C."/>
        </authorList>
    </citation>
    <scope>NUCLEOTIDE SEQUENCE [LARGE SCALE GENOMIC DNA]</scope>
    <source>
        <tissue evidence="2">Flower</tissue>
    </source>
</reference>
<dbReference type="AlphaFoldDB" id="A0AAQ3Q808"/>
<gene>
    <name evidence="2" type="ORF">Cni_G07871</name>
</gene>
<feature type="domain" description="HMA" evidence="1">
    <location>
        <begin position="66"/>
        <end position="132"/>
    </location>
</feature>
<proteinExistence type="predicted"/>
<dbReference type="InterPro" id="IPR036163">
    <property type="entry name" value="HMA_dom_sf"/>
</dbReference>
<evidence type="ECO:0000313" key="2">
    <source>
        <dbReference type="EMBL" id="WOK99159.1"/>
    </source>
</evidence>